<evidence type="ECO:0000313" key="3">
    <source>
        <dbReference type="EMBL" id="QJX48730.1"/>
    </source>
</evidence>
<reference evidence="3 4" key="1">
    <citation type="submission" date="2020-05" db="EMBL/GenBank/DDBJ databases">
        <title>Complete genome sequence of Hymenobacter sp. TS19 in Coasted Sand Dune.</title>
        <authorList>
            <person name="Lee J.-H."/>
            <person name="Jung J.-H."/>
            <person name="Jeong S."/>
            <person name="Zhao L."/>
            <person name="Kim M.-K."/>
            <person name="Seo H.-S."/>
            <person name="Lim S."/>
        </authorList>
    </citation>
    <scope>NUCLEOTIDE SEQUENCE [LARGE SCALE GENOMIC DNA]</scope>
    <source>
        <strain evidence="3 4">TS19</strain>
    </source>
</reference>
<dbReference type="Gene3D" id="2.40.160.20">
    <property type="match status" value="1"/>
</dbReference>
<dbReference type="InterPro" id="IPR045743">
    <property type="entry name" value="DUF6089"/>
</dbReference>
<keyword evidence="4" id="KW-1185">Reference proteome</keyword>
<evidence type="ECO:0000259" key="2">
    <source>
        <dbReference type="Pfam" id="PF19573"/>
    </source>
</evidence>
<dbReference type="EMBL" id="CP053538">
    <property type="protein sequence ID" value="QJX48730.1"/>
    <property type="molecule type" value="Genomic_DNA"/>
</dbReference>
<organism evidence="3 4">
    <name type="scientific">Hymenobacter taeanensis</name>
    <dbReference type="NCBI Taxonomy" id="2735321"/>
    <lineage>
        <taxon>Bacteria</taxon>
        <taxon>Pseudomonadati</taxon>
        <taxon>Bacteroidota</taxon>
        <taxon>Cytophagia</taxon>
        <taxon>Cytophagales</taxon>
        <taxon>Hymenobacteraceae</taxon>
        <taxon>Hymenobacter</taxon>
    </lineage>
</organism>
<dbReference type="RefSeq" id="WP_171592816.1">
    <property type="nucleotide sequence ID" value="NZ_CP053538.1"/>
</dbReference>
<sequence>MKPTFTLSLLTCAATCLLSAEANAQSFKAKYRYTSLGASLNATNYFGDIVPEANVSSMRLGASRAGLGLSATRRLSSRISVRAGLTYGRVVGSDNQASSTDPNESYRHHRNFTFRNDLLELSAVGILDLIPNHYAFMQRPNFVPYLFGGVAVFHHNPKGLVEGGTIPASLEEGSYVALQPLRTEGQQQPYNRTQFALPFGAGLRYRINKQLDANLELGWRKTFTDYLDDVSGNYTSVTNLKSDAARYFGHDVTRLDNDPNRFPNFNAPGSARGNRDHQDWYIITGITLNYILPTNVEGSKFR</sequence>
<dbReference type="AlphaFoldDB" id="A0A6M6BL96"/>
<gene>
    <name evidence="3" type="ORF">HMJ29_18120</name>
</gene>
<feature type="chain" id="PRO_5026648315" evidence="1">
    <location>
        <begin position="25"/>
        <end position="302"/>
    </location>
</feature>
<feature type="signal peptide" evidence="1">
    <location>
        <begin position="1"/>
        <end position="24"/>
    </location>
</feature>
<evidence type="ECO:0000256" key="1">
    <source>
        <dbReference type="SAM" id="SignalP"/>
    </source>
</evidence>
<dbReference type="SUPFAM" id="SSF56925">
    <property type="entry name" value="OMPA-like"/>
    <property type="match status" value="1"/>
</dbReference>
<proteinExistence type="predicted"/>
<protein>
    <submittedName>
        <fullName evidence="3">Outer membrane beta-barrel protein</fullName>
    </submittedName>
</protein>
<name>A0A6M6BL96_9BACT</name>
<dbReference type="Proteomes" id="UP000501623">
    <property type="component" value="Chromosome"/>
</dbReference>
<accession>A0A6M6BL96</accession>
<keyword evidence="1" id="KW-0732">Signal</keyword>
<dbReference type="Pfam" id="PF19573">
    <property type="entry name" value="DUF6089"/>
    <property type="match status" value="1"/>
</dbReference>
<feature type="domain" description="DUF6089" evidence="2">
    <location>
        <begin position="31"/>
        <end position="239"/>
    </location>
</feature>
<dbReference type="InterPro" id="IPR011250">
    <property type="entry name" value="OMP/PagP_B-barrel"/>
</dbReference>
<evidence type="ECO:0000313" key="4">
    <source>
        <dbReference type="Proteomes" id="UP000501623"/>
    </source>
</evidence>
<dbReference type="KEGG" id="hts:HMJ29_18120"/>